<dbReference type="Gene3D" id="3.30.559.30">
    <property type="entry name" value="Nonribosomal peptide synthetase, condensation domain"/>
    <property type="match status" value="1"/>
</dbReference>
<dbReference type="GO" id="GO:0044550">
    <property type="term" value="P:secondary metabolite biosynthetic process"/>
    <property type="evidence" value="ECO:0007669"/>
    <property type="project" value="TreeGrafter"/>
</dbReference>
<evidence type="ECO:0008006" key="8">
    <source>
        <dbReference type="Google" id="ProtNLM"/>
    </source>
</evidence>
<protein>
    <recommendedName>
        <fullName evidence="8">Amino acid adenylation domain-containing protein</fullName>
    </recommendedName>
</protein>
<gene>
    <name evidence="6" type="ORF">BGZ65_008893</name>
</gene>
<dbReference type="FunFam" id="2.30.38.10:FF:000001">
    <property type="entry name" value="Non-ribosomal peptide synthetase PvdI"/>
    <property type="match status" value="1"/>
</dbReference>
<dbReference type="OrthoDB" id="329835at2759"/>
<evidence type="ECO:0000256" key="3">
    <source>
        <dbReference type="ARBA" id="ARBA00029454"/>
    </source>
</evidence>
<evidence type="ECO:0000256" key="2">
    <source>
        <dbReference type="ARBA" id="ARBA00022553"/>
    </source>
</evidence>
<evidence type="ECO:0000256" key="1">
    <source>
        <dbReference type="ARBA" id="ARBA00022450"/>
    </source>
</evidence>
<keyword evidence="1" id="KW-0596">Phosphopantetheine</keyword>
<dbReference type="SUPFAM" id="SSF52777">
    <property type="entry name" value="CoA-dependent acyltransferases"/>
    <property type="match status" value="2"/>
</dbReference>
<dbReference type="InterPro" id="IPR045851">
    <property type="entry name" value="AMP-bd_C_sf"/>
</dbReference>
<dbReference type="EMBL" id="JAAAHW010001348">
    <property type="protein sequence ID" value="KAF9995466.1"/>
    <property type="molecule type" value="Genomic_DNA"/>
</dbReference>
<dbReference type="Pfam" id="PF00668">
    <property type="entry name" value="Condensation"/>
    <property type="match status" value="2"/>
</dbReference>
<dbReference type="InterPro" id="IPR001242">
    <property type="entry name" value="Condensation_dom"/>
</dbReference>
<dbReference type="Pfam" id="PF00501">
    <property type="entry name" value="AMP-binding"/>
    <property type="match status" value="1"/>
</dbReference>
<dbReference type="Gene3D" id="3.30.559.10">
    <property type="entry name" value="Chloramphenicol acetyltransferase-like domain"/>
    <property type="match status" value="2"/>
</dbReference>
<dbReference type="AlphaFoldDB" id="A0A9P6SS51"/>
<dbReference type="FunFam" id="3.40.50.12780:FF:000012">
    <property type="entry name" value="Non-ribosomal peptide synthetase"/>
    <property type="match status" value="1"/>
</dbReference>
<dbReference type="InterPro" id="IPR020459">
    <property type="entry name" value="AMP-binding"/>
</dbReference>
<feature type="domain" description="Condensation" evidence="5">
    <location>
        <begin position="4"/>
        <end position="104"/>
    </location>
</feature>
<dbReference type="InterPro" id="IPR020845">
    <property type="entry name" value="AMP-binding_CS"/>
</dbReference>
<dbReference type="InterPro" id="IPR023213">
    <property type="entry name" value="CAT-like_dom_sf"/>
</dbReference>
<dbReference type="PANTHER" id="PTHR45527:SF1">
    <property type="entry name" value="FATTY ACID SYNTHASE"/>
    <property type="match status" value="1"/>
</dbReference>
<feature type="domain" description="Condensation" evidence="5">
    <location>
        <begin position="106"/>
        <end position="271"/>
    </location>
</feature>
<keyword evidence="2" id="KW-0597">Phosphoprotein</keyword>
<dbReference type="Gene3D" id="2.30.38.10">
    <property type="entry name" value="Luciferase, Domain 3"/>
    <property type="match status" value="1"/>
</dbReference>
<proteinExistence type="inferred from homology"/>
<name>A0A9P6SS51_9FUNG</name>
<comment type="similarity">
    <text evidence="3">Belongs to the NRP synthetase family.</text>
</comment>
<dbReference type="GO" id="GO:0031177">
    <property type="term" value="F:phosphopantetheine binding"/>
    <property type="evidence" value="ECO:0007669"/>
    <property type="project" value="TreeGrafter"/>
</dbReference>
<dbReference type="InterPro" id="IPR010071">
    <property type="entry name" value="AA_adenyl_dom"/>
</dbReference>
<dbReference type="SUPFAM" id="SSF56801">
    <property type="entry name" value="Acetyl-CoA synthetase-like"/>
    <property type="match status" value="1"/>
</dbReference>
<dbReference type="PROSITE" id="PS00455">
    <property type="entry name" value="AMP_BINDING"/>
    <property type="match status" value="1"/>
</dbReference>
<accession>A0A9P6SS51</accession>
<dbReference type="GO" id="GO:0005737">
    <property type="term" value="C:cytoplasm"/>
    <property type="evidence" value="ECO:0007669"/>
    <property type="project" value="TreeGrafter"/>
</dbReference>
<dbReference type="PANTHER" id="PTHR45527">
    <property type="entry name" value="NONRIBOSOMAL PEPTIDE SYNTHETASE"/>
    <property type="match status" value="1"/>
</dbReference>
<dbReference type="PRINTS" id="PR00154">
    <property type="entry name" value="AMPBINDING"/>
</dbReference>
<dbReference type="NCBIfam" id="TIGR01733">
    <property type="entry name" value="AA-adenyl-dom"/>
    <property type="match status" value="1"/>
</dbReference>
<dbReference type="CDD" id="cd19531">
    <property type="entry name" value="LCL_NRPS-like"/>
    <property type="match status" value="1"/>
</dbReference>
<reference evidence="6" key="1">
    <citation type="journal article" date="2020" name="Fungal Divers.">
        <title>Resolving the Mortierellaceae phylogeny through synthesis of multi-gene phylogenetics and phylogenomics.</title>
        <authorList>
            <person name="Vandepol N."/>
            <person name="Liber J."/>
            <person name="Desiro A."/>
            <person name="Na H."/>
            <person name="Kennedy M."/>
            <person name="Barry K."/>
            <person name="Grigoriev I.V."/>
            <person name="Miller A.N."/>
            <person name="O'Donnell K."/>
            <person name="Stajich J.E."/>
            <person name="Bonito G."/>
        </authorList>
    </citation>
    <scope>NUCLEOTIDE SEQUENCE</scope>
    <source>
        <strain evidence="6">MES-2147</strain>
    </source>
</reference>
<feature type="non-terminal residue" evidence="6">
    <location>
        <position position="1"/>
    </location>
</feature>
<dbReference type="CDD" id="cd05930">
    <property type="entry name" value="A_NRPS"/>
    <property type="match status" value="1"/>
</dbReference>
<dbReference type="InterPro" id="IPR000873">
    <property type="entry name" value="AMP-dep_synth/lig_dom"/>
</dbReference>
<dbReference type="GO" id="GO:0043041">
    <property type="term" value="P:amino acid activation for nonribosomal peptide biosynthetic process"/>
    <property type="evidence" value="ECO:0007669"/>
    <property type="project" value="TreeGrafter"/>
</dbReference>
<evidence type="ECO:0000259" key="5">
    <source>
        <dbReference type="Pfam" id="PF00668"/>
    </source>
</evidence>
<keyword evidence="7" id="KW-1185">Reference proteome</keyword>
<evidence type="ECO:0000313" key="7">
    <source>
        <dbReference type="Proteomes" id="UP000749646"/>
    </source>
</evidence>
<dbReference type="Gene3D" id="3.30.300.30">
    <property type="match status" value="1"/>
</dbReference>
<sequence length="740" mass="82120">MTTEDVNAPFDLARGPLIRVLMIQLDNAEYFFSLTQHHIVSDGWSITILHNELNALYSAYSRGESDPLPPLEIQYPDYAAWQRQWLTKDRLELHSSYWRNTLADAPQIESLIGFFVNTLALRIDLSGDPTVRKLLGHVQRTTLAAQAHQDLPFEQVVDIAQPPRSLSHSPLFQVMFVWQNNEASEWSLPAVEVVEADSVYDITKFDLTLNLYESNDEIVGVLEYSTALFDRSTVERHVGYLCSMLQAMATDVDRVISTVDILAPAEHELLLRTLNETQQDYPAQLCIHNLFEQQAERTPQATALVFMHHSMTYAVLNAKANWLAHHLIELGVRPDTRVAICVERSMAMIVGVLAILKAGGAYVPLDPVYASNRLIDILADAAPSIIVADKTGRTVLGKEVLSSVTVVDPNMVLDADNERRLCSNPCVQELKPQHLAYVIYTSGSTGKPKGVLIEHQGAVSLIHGRPKMFGVLSSSRILQFTSLSFDHSVSEIFTALSTGASLHLVQDETRLDWPKLYSYLQQNHITHVSLTPALLQEANDFPELTSLSTLVVMGEALPAALVRALRSLVPNGNILNSYGPTETTVSTITWKCPQNFTSDIVPIGRPIPNKKLYLLNKHGHQVPMGSVGELYIGGVGVGRGYLNQPELTAKVFLPDPFSEDAGARMYKTGDLARYFPDGNVEFLGRNDYQVKIRGFRIELGEIEARLVEHALVDKAAVVAIGEGTDKRLVAYVVAKPEDEL</sequence>
<evidence type="ECO:0000313" key="6">
    <source>
        <dbReference type="EMBL" id="KAF9995466.1"/>
    </source>
</evidence>
<organism evidence="6 7">
    <name type="scientific">Modicella reniformis</name>
    <dbReference type="NCBI Taxonomy" id="1440133"/>
    <lineage>
        <taxon>Eukaryota</taxon>
        <taxon>Fungi</taxon>
        <taxon>Fungi incertae sedis</taxon>
        <taxon>Mucoromycota</taxon>
        <taxon>Mortierellomycotina</taxon>
        <taxon>Mortierellomycetes</taxon>
        <taxon>Mortierellales</taxon>
        <taxon>Mortierellaceae</taxon>
        <taxon>Modicella</taxon>
    </lineage>
</organism>
<dbReference type="Gene3D" id="3.40.50.980">
    <property type="match status" value="2"/>
</dbReference>
<evidence type="ECO:0000259" key="4">
    <source>
        <dbReference type="Pfam" id="PF00501"/>
    </source>
</evidence>
<dbReference type="GO" id="GO:0003824">
    <property type="term" value="F:catalytic activity"/>
    <property type="evidence" value="ECO:0007669"/>
    <property type="project" value="InterPro"/>
</dbReference>
<dbReference type="FunFam" id="3.40.50.980:FF:000001">
    <property type="entry name" value="Non-ribosomal peptide synthetase"/>
    <property type="match status" value="1"/>
</dbReference>
<dbReference type="Proteomes" id="UP000749646">
    <property type="component" value="Unassembled WGS sequence"/>
</dbReference>
<comment type="caution">
    <text evidence="6">The sequence shown here is derived from an EMBL/GenBank/DDBJ whole genome shotgun (WGS) entry which is preliminary data.</text>
</comment>
<feature type="domain" description="AMP-dependent synthetase/ligase" evidence="4">
    <location>
        <begin position="291"/>
        <end position="642"/>
    </location>
</feature>